<organism evidence="11">
    <name type="scientific">Darwinula stevensoni</name>
    <dbReference type="NCBI Taxonomy" id="69355"/>
    <lineage>
        <taxon>Eukaryota</taxon>
        <taxon>Metazoa</taxon>
        <taxon>Ecdysozoa</taxon>
        <taxon>Arthropoda</taxon>
        <taxon>Crustacea</taxon>
        <taxon>Oligostraca</taxon>
        <taxon>Ostracoda</taxon>
        <taxon>Podocopa</taxon>
        <taxon>Podocopida</taxon>
        <taxon>Darwinulocopina</taxon>
        <taxon>Darwinuloidea</taxon>
        <taxon>Darwinulidae</taxon>
        <taxon>Darwinula</taxon>
    </lineage>
</organism>
<dbReference type="PANTHER" id="PTHR11506:SF40">
    <property type="entry name" value="LYSOSOME-ASSOCIATED MEMBRANE GLYCOPROTEIN 5"/>
    <property type="match status" value="1"/>
</dbReference>
<evidence type="ECO:0000256" key="8">
    <source>
        <dbReference type="SAM" id="MobiDB-lite"/>
    </source>
</evidence>
<dbReference type="Pfam" id="PF01299">
    <property type="entry name" value="Lamp2-like_luminal"/>
    <property type="match status" value="1"/>
</dbReference>
<dbReference type="OrthoDB" id="6248302at2759"/>
<evidence type="ECO:0000259" key="10">
    <source>
        <dbReference type="Pfam" id="PF01299"/>
    </source>
</evidence>
<dbReference type="GO" id="GO:0072594">
    <property type="term" value="P:establishment of protein localization to organelle"/>
    <property type="evidence" value="ECO:0007669"/>
    <property type="project" value="TreeGrafter"/>
</dbReference>
<name>A0A7R9FRV0_9CRUS</name>
<dbReference type="AlphaFoldDB" id="A0A7R9FRV0"/>
<reference evidence="11" key="1">
    <citation type="submission" date="2020-11" db="EMBL/GenBank/DDBJ databases">
        <authorList>
            <person name="Tran Van P."/>
        </authorList>
    </citation>
    <scope>NUCLEOTIDE SEQUENCE</scope>
</reference>
<dbReference type="PANTHER" id="PTHR11506">
    <property type="entry name" value="LYSOSOME-ASSOCIATED MEMBRANE GLYCOPROTEIN"/>
    <property type="match status" value="1"/>
</dbReference>
<dbReference type="EMBL" id="CAJPEV010004673">
    <property type="protein sequence ID" value="CAG0902151.1"/>
    <property type="molecule type" value="Genomic_DNA"/>
</dbReference>
<evidence type="ECO:0000256" key="9">
    <source>
        <dbReference type="SAM" id="Phobius"/>
    </source>
</evidence>
<evidence type="ECO:0000256" key="5">
    <source>
        <dbReference type="ARBA" id="ARBA00022989"/>
    </source>
</evidence>
<evidence type="ECO:0000256" key="4">
    <source>
        <dbReference type="ARBA" id="ARBA00022753"/>
    </source>
</evidence>
<dbReference type="Gene3D" id="2.40.160.110">
    <property type="match status" value="1"/>
</dbReference>
<dbReference type="EMBL" id="LR904190">
    <property type="protein sequence ID" value="CAD7252653.1"/>
    <property type="molecule type" value="Genomic_DNA"/>
</dbReference>
<dbReference type="Proteomes" id="UP000677054">
    <property type="component" value="Unassembled WGS sequence"/>
</dbReference>
<accession>A0A7R9FRV0</accession>
<dbReference type="GO" id="GO:0005886">
    <property type="term" value="C:plasma membrane"/>
    <property type="evidence" value="ECO:0007669"/>
    <property type="project" value="TreeGrafter"/>
</dbReference>
<keyword evidence="2 9" id="KW-0812">Transmembrane</keyword>
<dbReference type="InterPro" id="IPR002000">
    <property type="entry name" value="Lysosome-assoc_membr_glycop"/>
</dbReference>
<dbReference type="GO" id="GO:0031902">
    <property type="term" value="C:late endosome membrane"/>
    <property type="evidence" value="ECO:0007669"/>
    <property type="project" value="TreeGrafter"/>
</dbReference>
<gene>
    <name evidence="11" type="ORF">DSTB1V02_LOCUS12409</name>
</gene>
<dbReference type="InterPro" id="IPR048528">
    <property type="entry name" value="Lamp2-like_luminal"/>
</dbReference>
<keyword evidence="7" id="KW-0325">Glycoprotein</keyword>
<evidence type="ECO:0000313" key="11">
    <source>
        <dbReference type="EMBL" id="CAD7252653.1"/>
    </source>
</evidence>
<keyword evidence="12" id="KW-1185">Reference proteome</keyword>
<keyword evidence="3" id="KW-0732">Signal</keyword>
<feature type="compositionally biased region" description="Low complexity" evidence="8">
    <location>
        <begin position="77"/>
        <end position="88"/>
    </location>
</feature>
<keyword evidence="4" id="KW-0967">Endosome</keyword>
<feature type="transmembrane region" description="Helical" evidence="9">
    <location>
        <begin position="279"/>
        <end position="302"/>
    </location>
</feature>
<comment type="subcellular location">
    <subcellularLocation>
        <location evidence="1">Endosome membrane</location>
        <topology evidence="1">Single-pass type I membrane protein</topology>
    </subcellularLocation>
</comment>
<keyword evidence="6 9" id="KW-0472">Membrane</keyword>
<evidence type="ECO:0000313" key="12">
    <source>
        <dbReference type="Proteomes" id="UP000677054"/>
    </source>
</evidence>
<feature type="region of interest" description="Disordered" evidence="8">
    <location>
        <begin position="71"/>
        <end position="97"/>
    </location>
</feature>
<evidence type="ECO:0000256" key="2">
    <source>
        <dbReference type="ARBA" id="ARBA00022692"/>
    </source>
</evidence>
<keyword evidence="5 9" id="KW-1133">Transmembrane helix</keyword>
<protein>
    <recommendedName>
        <fullName evidence="10">Lysosome-associated membrane glycoprotein 2-like luminal domain-containing protein</fullName>
    </recommendedName>
</protein>
<evidence type="ECO:0000256" key="3">
    <source>
        <dbReference type="ARBA" id="ARBA00022729"/>
    </source>
</evidence>
<sequence length="316" mass="35089">MDGEVGWDMRTFNLRAIFGLSLSIDSLPSLRDQTHHMLRLSPCLWHGILGDEPNVPIQSPMPEVKIQLESAAKRQETTNPSVETTTTKPRTRPTQDKDGVYRVYDENNQVCILGEMNLSLNISYKSNEGKMIHTEVTMPDDPVVGGNCEDNVADLSLTWNRGLFALTISFDQNAAGTRWQMHSITLVYDRSDKAFKNSHVDGGQVTLMADQSTMPYFGGTRMPYAYYCPANLQVQLRGKNSPDEGSATLTFSFLHLKPFVGPSGDFGPPAERCETVNEAVAIAVGSILAISTGLLIVGYAIYRYIKVKKVHYNTME</sequence>
<dbReference type="GO" id="GO:0005765">
    <property type="term" value="C:lysosomal membrane"/>
    <property type="evidence" value="ECO:0007669"/>
    <property type="project" value="TreeGrafter"/>
</dbReference>
<evidence type="ECO:0000256" key="7">
    <source>
        <dbReference type="ARBA" id="ARBA00023180"/>
    </source>
</evidence>
<evidence type="ECO:0000256" key="6">
    <source>
        <dbReference type="ARBA" id="ARBA00023136"/>
    </source>
</evidence>
<proteinExistence type="predicted"/>
<feature type="domain" description="Lysosome-associated membrane glycoprotein 2-like luminal" evidence="10">
    <location>
        <begin position="99"/>
        <end position="194"/>
    </location>
</feature>
<evidence type="ECO:0000256" key="1">
    <source>
        <dbReference type="ARBA" id="ARBA00004530"/>
    </source>
</evidence>